<dbReference type="FunFam" id="1.10.8.430:FF:000002">
    <property type="entry name" value="Disease resistance protein (TIR-NBS-LRR class)"/>
    <property type="match status" value="1"/>
</dbReference>
<dbReference type="SMART" id="SM00255">
    <property type="entry name" value="TIR"/>
    <property type="match status" value="1"/>
</dbReference>
<dbReference type="Proteomes" id="UP001295469">
    <property type="component" value="Chromosome C02"/>
</dbReference>
<feature type="compositionally biased region" description="Acidic residues" evidence="12">
    <location>
        <begin position="1437"/>
        <end position="1447"/>
    </location>
</feature>
<evidence type="ECO:0000256" key="5">
    <source>
        <dbReference type="ARBA" id="ARBA00022737"/>
    </source>
</evidence>
<dbReference type="InterPro" id="IPR027417">
    <property type="entry name" value="P-loop_NTPase"/>
</dbReference>
<feature type="compositionally biased region" description="Acidic residues" evidence="12">
    <location>
        <begin position="1392"/>
        <end position="1408"/>
    </location>
</feature>
<dbReference type="InterPro" id="IPR036390">
    <property type="entry name" value="WH_DNA-bd_sf"/>
</dbReference>
<dbReference type="InterPro" id="IPR002182">
    <property type="entry name" value="NB-ARC"/>
</dbReference>
<dbReference type="Pfam" id="PF00931">
    <property type="entry name" value="NB-ARC"/>
    <property type="match status" value="2"/>
</dbReference>
<comment type="similarity">
    <text evidence="2">Belongs to the CWC22 family.</text>
</comment>
<evidence type="ECO:0000256" key="8">
    <source>
        <dbReference type="ARBA" id="ARBA00022845"/>
    </source>
</evidence>
<keyword evidence="5" id="KW-0677">Repeat</keyword>
<dbReference type="SUPFAM" id="SSF52540">
    <property type="entry name" value="P-loop containing nucleoside triphosphate hydrolases"/>
    <property type="match status" value="2"/>
</dbReference>
<evidence type="ECO:0000256" key="7">
    <source>
        <dbReference type="ARBA" id="ARBA00022821"/>
    </source>
</evidence>
<dbReference type="SUPFAM" id="SSF52058">
    <property type="entry name" value="L domain-like"/>
    <property type="match status" value="1"/>
</dbReference>
<feature type="domain" description="MI" evidence="14">
    <location>
        <begin position="1776"/>
        <end position="1892"/>
    </location>
</feature>
<feature type="region of interest" description="Disordered" evidence="12">
    <location>
        <begin position="1363"/>
        <end position="1470"/>
    </location>
</feature>
<dbReference type="Gene3D" id="1.10.8.430">
    <property type="entry name" value="Helical domain of apoptotic protease-activating factors"/>
    <property type="match status" value="2"/>
</dbReference>
<dbReference type="InterPro" id="IPR042197">
    <property type="entry name" value="Apaf_helical"/>
</dbReference>
<dbReference type="GO" id="GO:0005730">
    <property type="term" value="C:nucleolus"/>
    <property type="evidence" value="ECO:0007669"/>
    <property type="project" value="UniProtKB-SubCell"/>
</dbReference>
<dbReference type="Pfam" id="PF01582">
    <property type="entry name" value="TIR"/>
    <property type="match status" value="2"/>
</dbReference>
<dbReference type="Gene3D" id="3.40.50.300">
    <property type="entry name" value="P-loop containing nucleotide triphosphate hydrolases"/>
    <property type="match status" value="2"/>
</dbReference>
<evidence type="ECO:0000313" key="15">
    <source>
        <dbReference type="EMBL" id="CAF1887977.1"/>
    </source>
</evidence>
<dbReference type="Gene3D" id="1.25.40.180">
    <property type="match status" value="1"/>
</dbReference>
<evidence type="ECO:0000256" key="12">
    <source>
        <dbReference type="SAM" id="MobiDB-lite"/>
    </source>
</evidence>
<evidence type="ECO:0000256" key="9">
    <source>
        <dbReference type="ARBA" id="ARBA00023027"/>
    </source>
</evidence>
<dbReference type="InterPro" id="IPR003891">
    <property type="entry name" value="Initiation_fac_eIF4g_MI"/>
</dbReference>
<feature type="compositionally biased region" description="Basic residues" evidence="12">
    <location>
        <begin position="1413"/>
        <end position="1423"/>
    </location>
</feature>
<gene>
    <name evidence="15" type="ORF">DARMORV10_C02P09500.1</name>
</gene>
<dbReference type="PROSITE" id="PS50104">
    <property type="entry name" value="TIR"/>
    <property type="match status" value="2"/>
</dbReference>
<feature type="domain" description="TIR" evidence="13">
    <location>
        <begin position="703"/>
        <end position="867"/>
    </location>
</feature>
<accession>A0A816K1F6</accession>
<feature type="domain" description="TIR" evidence="13">
    <location>
        <begin position="1"/>
        <end position="85"/>
    </location>
</feature>
<feature type="compositionally biased region" description="Basic and acidic residues" evidence="12">
    <location>
        <begin position="1270"/>
        <end position="1292"/>
    </location>
</feature>
<dbReference type="Gene3D" id="3.40.50.10140">
    <property type="entry name" value="Toll/interleukin-1 receptor homology (TIR) domain"/>
    <property type="match status" value="2"/>
</dbReference>
<dbReference type="EC" id="3.2.2.6" evidence="3"/>
<dbReference type="FunFam" id="3.80.10.10:FF:000386">
    <property type="entry name" value="Disease resistance protein RPS4"/>
    <property type="match status" value="1"/>
</dbReference>
<dbReference type="Pfam" id="PF07725">
    <property type="entry name" value="LRR_3"/>
    <property type="match status" value="1"/>
</dbReference>
<dbReference type="SMART" id="SM00544">
    <property type="entry name" value="MA3"/>
    <property type="match status" value="1"/>
</dbReference>
<dbReference type="SUPFAM" id="SSF46785">
    <property type="entry name" value="Winged helix' DNA-binding domain"/>
    <property type="match status" value="1"/>
</dbReference>
<feature type="compositionally biased region" description="Basic residues" evidence="12">
    <location>
        <begin position="1293"/>
        <end position="1308"/>
    </location>
</feature>
<dbReference type="InterPro" id="IPR003593">
    <property type="entry name" value="AAA+_ATPase"/>
</dbReference>
<dbReference type="InterPro" id="IPR058192">
    <property type="entry name" value="WHD_ROQ1-like"/>
</dbReference>
<keyword evidence="7" id="KW-0611">Plant defense</keyword>
<proteinExistence type="inferred from homology"/>
<dbReference type="InterPro" id="IPR032675">
    <property type="entry name" value="LRR_dom_sf"/>
</dbReference>
<dbReference type="InterPro" id="IPR011713">
    <property type="entry name" value="Leu-rich_rpt_3"/>
</dbReference>
<evidence type="ECO:0000256" key="6">
    <source>
        <dbReference type="ARBA" id="ARBA00022801"/>
    </source>
</evidence>
<dbReference type="InterPro" id="IPR035897">
    <property type="entry name" value="Toll_tir_struct_dom_sf"/>
</dbReference>
<keyword evidence="8" id="KW-0810">Translation regulation</keyword>
<dbReference type="InterPro" id="IPR050781">
    <property type="entry name" value="CWC22_splicing_factor"/>
</dbReference>
<evidence type="ECO:0000259" key="13">
    <source>
        <dbReference type="PROSITE" id="PS50104"/>
    </source>
</evidence>
<sequence length="1976" mass="224047">MECKEVSGQTVMPIFYGVDPTDVRKQSGDFGNSFDKICHVRTEEERQRWRQALTNVASIAGDCSSKWDNDAVMIERIVTNVLQELNWCTPSKDFKDLVGLEAHVSNLNSMLCLDTNEVKIIGIWGPAGIGKTTIARALYNQLSSSGDDFQLNLFMENVKGIHRRNELHGYSLKLHLQERFISEIFNQRTKISHLGVAQERLKNQKALIILDDVDGLEQLNALVDKAEWFGYGTIIVVTTEDRQLLKAHGINHVYEVGYPSQGEAFKILCRYAFGKNSAPKGFYDLATEVTKLAGDLPLGLSVLGASLRGMSKEEWINAIPRLRTSLNGKIEKLLVVCYDGLDEKDKALFLHVACLFNGEKVDRVKQLLAKSALDAEYGLRVLVDRSLIHIYADGCIVMHFLLQQIGKEIIRGQCINDPGKRQFLVDAQEISDVLVDETGTKEVLGISLDMSELDDEVYISEKAFKKMTNLQFLRLYNHFPDEAVKLHLPHGLDYLPRKLRLLRWDSYPIKYMPSKFRPEYLVELTLRDSKLEKFWEGAQPLPGLRHMDLSSSKKIKDIPNLSGATNLEKLYLRFCENLVTTVSSSSLQNLNKLKVLDMSCCIKLKALPTNINLESLSVLNLRGCSKLKRFPCISTQVQFMSLGETAIEQMPSLISYCSRLVSLEMAGCKNLKTLPPVPANCNSLHPLIAASSPSSSSSSTRQYSYDVFPSFCGQDVRRSFLSHFLEGLKTNGVNTFVDDGIMMSGSINSELVRAIRESRVAVVILSKNYASSSWSLHELQLIIECRASLGQTVMTIFYDVEPSDVRKQTGDFGRAFEETCNGSTEEEKKTWRQALTQVALIAGEHLTSWASESQMISKIVKDVFNELPSTDFDRLVGVEAHVAKLKSMIRLECDEVKMVGIWGPAGLIAKALYNQVSSNFQLKFYKEIFKGKYEVHNLERYDLQNRLKKELLSGVLDHRDMKIPDLGEAEGRLKHQRVLLILDDVFLHDLKGLRDVIQGLRYGSKVIVTSEDIDTLRECGIHQNQTYRVAFPSSEEALQIISYSAFGQRFPPRSYLEHADEVAKLVSPFPLGLRVIGSSLRGKSKDEWITALAKLKTCHGDKDVETAIRFAYEGLSDKQKTLLYLLTDSISSGENVNNAIFSLSQSDWDAEKGIQTLADIAFITISGEGRILMHYLVRLVSINSNFFLLLLLAESMAEPDKTAGSSRHEKRKEARLQKSQKKHESWLQRQKLQKEKRVSSSVQTKTDDVIKSETYKETEHVKSVSPGGNKDGKKSFTQKKDEARVKPKEKKMQRGHKTKDLKKPRKKTKFEEYLEMETQSASLSREQDVELERKLAKKLKVKNGKLRGVDDGMNELFEGLPSVLDSMGSELGDSRKKKGKRKRSEEKRDYGEDFELGESDFSDEDSEEEPKRKRDRKHGKKKKTLDEELEETHPMEITDDGESETVDYQDSPSSLEKVESPLLKPNPESGVKYVAPHLRSQTRSESEEQAKLRTRVKGLLNKMAESNVETITAELSTLYRGVARSVSSQIFCEEVLATYARGNEQYAVFAAFIAGMACQVGMDFSAQLLASLAKSFEDEYQKEDSLSLNGITLLLSYLCLLGVCSSDLIYDFLMTLANRLTEVDASTILTVLDSCGMKIRSDDPVAMKTFIISIQNKTNEIKTSPDCKTDINKFTMEKMLETIAAIKNNKLRAKEDSVQNTRVKKWLQKLRVEEVLLRGLTWSKLLDTEKKGQWWLSGDLVVKTNHAEDVAQTMDAEVVEAQKMLKLADAQRMNTDSRKAIFCVIMSSEDYIDAFEKLLRLDLPGKQDREIMRVLVECCLQEKVFNKYYTVLALKLCEHDKNHKFTLQYCIWDHFKELETMSLQRSMHLAKFVAEMIVSFNLSLAVLKCVDLANPVQLTPKRIMHFRMLFEAIFEHTEKLVWNLFTRIAVNPDYEALRDGIKFFMKEYVVKANKTIYGKFRKAKEALNNSDGSLLM</sequence>
<evidence type="ECO:0000256" key="1">
    <source>
        <dbReference type="ARBA" id="ARBA00004604"/>
    </source>
</evidence>
<keyword evidence="6" id="KW-0378">Hydrolase</keyword>
<dbReference type="PANTHER" id="PTHR18034">
    <property type="entry name" value="CELL CYCLE CONTROL PROTEIN CWF22-RELATED"/>
    <property type="match status" value="1"/>
</dbReference>
<evidence type="ECO:0000256" key="4">
    <source>
        <dbReference type="ARBA" id="ARBA00022614"/>
    </source>
</evidence>
<protein>
    <recommendedName>
        <fullName evidence="3">ADP-ribosyl cyclase/cyclic ADP-ribose hydrolase</fullName>
        <ecNumber evidence="3">3.2.2.6</ecNumber>
    </recommendedName>
</protein>
<evidence type="ECO:0000259" key="14">
    <source>
        <dbReference type="PROSITE" id="PS51366"/>
    </source>
</evidence>
<dbReference type="Pfam" id="PF02847">
    <property type="entry name" value="MA3"/>
    <property type="match status" value="1"/>
</dbReference>
<dbReference type="SMART" id="SM00543">
    <property type="entry name" value="MIF4G"/>
    <property type="match status" value="1"/>
</dbReference>
<dbReference type="SUPFAM" id="SSF52200">
    <property type="entry name" value="Toll/Interleukin receptor TIR domain"/>
    <property type="match status" value="2"/>
</dbReference>
<dbReference type="GO" id="GO:0043531">
    <property type="term" value="F:ADP binding"/>
    <property type="evidence" value="ECO:0007669"/>
    <property type="project" value="InterPro"/>
</dbReference>
<dbReference type="InterPro" id="IPR000157">
    <property type="entry name" value="TIR_dom"/>
</dbReference>
<comment type="subcellular location">
    <subcellularLocation>
        <location evidence="1">Nucleus</location>
        <location evidence="1">Nucleolus</location>
    </subcellularLocation>
</comment>
<dbReference type="PANTHER" id="PTHR18034:SF4">
    <property type="entry name" value="NUCLEOLAR MIF4G DOMAIN-CONTAINING PROTEIN 1"/>
    <property type="match status" value="1"/>
</dbReference>
<dbReference type="GO" id="GO:0061809">
    <property type="term" value="F:NAD+ nucleosidase activity, cyclic ADP-ribose generating"/>
    <property type="evidence" value="ECO:0007669"/>
    <property type="project" value="UniProtKB-EC"/>
</dbReference>
<evidence type="ECO:0000256" key="10">
    <source>
        <dbReference type="ARBA" id="ARBA00023242"/>
    </source>
</evidence>
<organism evidence="15">
    <name type="scientific">Brassica napus</name>
    <name type="common">Rape</name>
    <dbReference type="NCBI Taxonomy" id="3708"/>
    <lineage>
        <taxon>Eukaryota</taxon>
        <taxon>Viridiplantae</taxon>
        <taxon>Streptophyta</taxon>
        <taxon>Embryophyta</taxon>
        <taxon>Tracheophyta</taxon>
        <taxon>Spermatophyta</taxon>
        <taxon>Magnoliopsida</taxon>
        <taxon>eudicotyledons</taxon>
        <taxon>Gunneridae</taxon>
        <taxon>Pentapetalae</taxon>
        <taxon>rosids</taxon>
        <taxon>malvids</taxon>
        <taxon>Brassicales</taxon>
        <taxon>Brassicaceae</taxon>
        <taxon>Brassiceae</taxon>
        <taxon>Brassica</taxon>
    </lineage>
</organism>
<dbReference type="SMART" id="SM00382">
    <property type="entry name" value="AAA"/>
    <property type="match status" value="1"/>
</dbReference>
<evidence type="ECO:0000256" key="11">
    <source>
        <dbReference type="ARBA" id="ARBA00047304"/>
    </source>
</evidence>
<dbReference type="EMBL" id="HG994366">
    <property type="protein sequence ID" value="CAF1887977.1"/>
    <property type="molecule type" value="Genomic_DNA"/>
</dbReference>
<dbReference type="InterPro" id="IPR003890">
    <property type="entry name" value="MIF4G-like_typ-3"/>
</dbReference>
<dbReference type="SMR" id="A0A816K1F6"/>
<dbReference type="GO" id="GO:0006952">
    <property type="term" value="P:defense response"/>
    <property type="evidence" value="ECO:0007669"/>
    <property type="project" value="UniProtKB-KW"/>
</dbReference>
<dbReference type="Pfam" id="PF23282">
    <property type="entry name" value="WHD_ROQ1"/>
    <property type="match status" value="1"/>
</dbReference>
<feature type="region of interest" description="Disordered" evidence="12">
    <location>
        <begin position="1199"/>
        <end position="1311"/>
    </location>
</feature>
<keyword evidence="10" id="KW-0539">Nucleus</keyword>
<dbReference type="InterPro" id="IPR016024">
    <property type="entry name" value="ARM-type_fold"/>
</dbReference>
<name>A0A816K1F6_BRANA</name>
<evidence type="ECO:0000256" key="2">
    <source>
        <dbReference type="ARBA" id="ARBA00006856"/>
    </source>
</evidence>
<dbReference type="FunFam" id="3.40.50.10140:FF:000007">
    <property type="entry name" value="Disease resistance protein (TIR-NBS-LRR class)"/>
    <property type="match status" value="1"/>
</dbReference>
<dbReference type="SUPFAM" id="SSF48371">
    <property type="entry name" value="ARM repeat"/>
    <property type="match status" value="1"/>
</dbReference>
<feature type="compositionally biased region" description="Basic and acidic residues" evidence="12">
    <location>
        <begin position="1245"/>
        <end position="1262"/>
    </location>
</feature>
<feature type="compositionally biased region" description="Basic and acidic residues" evidence="12">
    <location>
        <begin position="1211"/>
        <end position="1238"/>
    </location>
</feature>
<dbReference type="Gene3D" id="3.80.10.10">
    <property type="entry name" value="Ribonuclease Inhibitor"/>
    <property type="match status" value="1"/>
</dbReference>
<dbReference type="GO" id="GO:0006417">
    <property type="term" value="P:regulation of translation"/>
    <property type="evidence" value="ECO:0007669"/>
    <property type="project" value="UniProtKB-KW"/>
</dbReference>
<dbReference type="PROSITE" id="PS51366">
    <property type="entry name" value="MI"/>
    <property type="match status" value="1"/>
</dbReference>
<dbReference type="PRINTS" id="PR00364">
    <property type="entry name" value="DISEASERSIST"/>
</dbReference>
<dbReference type="Pfam" id="PF02854">
    <property type="entry name" value="MIF4G"/>
    <property type="match status" value="1"/>
</dbReference>
<comment type="catalytic activity">
    <reaction evidence="11">
        <text>NAD(+) + H2O = ADP-D-ribose + nicotinamide + H(+)</text>
        <dbReference type="Rhea" id="RHEA:16301"/>
        <dbReference type="ChEBI" id="CHEBI:15377"/>
        <dbReference type="ChEBI" id="CHEBI:15378"/>
        <dbReference type="ChEBI" id="CHEBI:17154"/>
        <dbReference type="ChEBI" id="CHEBI:57540"/>
        <dbReference type="ChEBI" id="CHEBI:57967"/>
        <dbReference type="EC" id="3.2.2.6"/>
    </reaction>
    <physiologicalReaction direction="left-to-right" evidence="11">
        <dbReference type="Rhea" id="RHEA:16302"/>
    </physiologicalReaction>
</comment>
<evidence type="ECO:0000256" key="3">
    <source>
        <dbReference type="ARBA" id="ARBA00011982"/>
    </source>
</evidence>
<reference evidence="15" key="1">
    <citation type="submission" date="2021-01" db="EMBL/GenBank/DDBJ databases">
        <authorList>
            <consortium name="Genoscope - CEA"/>
            <person name="William W."/>
        </authorList>
    </citation>
    <scope>NUCLEOTIDE SEQUENCE</scope>
</reference>
<keyword evidence="9" id="KW-0520">NAD</keyword>
<dbReference type="FunFam" id="3.40.50.300:FF:001002">
    <property type="entry name" value="Disease resistance protein (TIR-NBS-LRR class)"/>
    <property type="match status" value="1"/>
</dbReference>
<dbReference type="GO" id="GO:0003723">
    <property type="term" value="F:RNA binding"/>
    <property type="evidence" value="ECO:0007669"/>
    <property type="project" value="InterPro"/>
</dbReference>
<dbReference type="GO" id="GO:0007165">
    <property type="term" value="P:signal transduction"/>
    <property type="evidence" value="ECO:0007669"/>
    <property type="project" value="InterPro"/>
</dbReference>
<keyword evidence="4" id="KW-0433">Leucine-rich repeat</keyword>